<name>A0ACC6PLZ7_9ACTN</name>
<evidence type="ECO:0000313" key="1">
    <source>
        <dbReference type="EMBL" id="MEJ8632513.1"/>
    </source>
</evidence>
<protein>
    <submittedName>
        <fullName evidence="1">Uncharacterized protein</fullName>
    </submittedName>
</protein>
<gene>
    <name evidence="1" type="ORF">WKI67_03615</name>
</gene>
<sequence length="177" mass="18770">MTAPGDNAQVGPKPKFVGSAPGATQVLVQNTDNTTIATLTVRGDGYFSWTRPEAWPAGPHTIQFVAKNSLGPSDPTKKTFIVHIPAPTITLPSQGSATGSVPKFSGTAPANSTVNFYENSQELGTANVNSSGNWVWRWAGHDGVWKNWTKGSHTVKAYTTIAGSQSLDHTSVTFTAR</sequence>
<proteinExistence type="predicted"/>
<evidence type="ECO:0000313" key="2">
    <source>
        <dbReference type="Proteomes" id="UP001377168"/>
    </source>
</evidence>
<comment type="caution">
    <text evidence="1">The sequence shown here is derived from an EMBL/GenBank/DDBJ whole genome shotgun (WGS) entry which is preliminary data.</text>
</comment>
<reference evidence="1" key="1">
    <citation type="submission" date="2024-03" db="EMBL/GenBank/DDBJ databases">
        <title>Novel Streptomyces species of biotechnological and ecological value are a feature of Machair soil.</title>
        <authorList>
            <person name="Prole J.R."/>
            <person name="Goodfellow M."/>
            <person name="Allenby N."/>
            <person name="Ward A.C."/>
        </authorList>
    </citation>
    <scope>NUCLEOTIDE SEQUENCE</scope>
    <source>
        <strain evidence="1">MS2.AVA.5</strain>
    </source>
</reference>
<accession>A0ACC6PLZ7</accession>
<dbReference type="Proteomes" id="UP001377168">
    <property type="component" value="Unassembled WGS sequence"/>
</dbReference>
<dbReference type="EMBL" id="JBBKAJ010000021">
    <property type="protein sequence ID" value="MEJ8632513.1"/>
    <property type="molecule type" value="Genomic_DNA"/>
</dbReference>
<keyword evidence="2" id="KW-1185">Reference proteome</keyword>
<organism evidence="1 2">
    <name type="scientific">Streptomyces achmelvichensis</name>
    <dbReference type="NCBI Taxonomy" id="3134111"/>
    <lineage>
        <taxon>Bacteria</taxon>
        <taxon>Bacillati</taxon>
        <taxon>Actinomycetota</taxon>
        <taxon>Actinomycetes</taxon>
        <taxon>Kitasatosporales</taxon>
        <taxon>Streptomycetaceae</taxon>
        <taxon>Streptomyces</taxon>
    </lineage>
</organism>